<feature type="domain" description="EGF-like" evidence="15">
    <location>
        <begin position="591"/>
        <end position="629"/>
    </location>
</feature>
<dbReference type="SMART" id="SM00135">
    <property type="entry name" value="LY"/>
    <property type="match status" value="5"/>
</dbReference>
<dbReference type="Gene3D" id="2.10.25.10">
    <property type="entry name" value="Laminin"/>
    <property type="match status" value="11"/>
</dbReference>
<dbReference type="InterPro" id="IPR000033">
    <property type="entry name" value="LDLR_classB_rpt"/>
</dbReference>
<feature type="domain" description="EGF-like" evidence="15">
    <location>
        <begin position="630"/>
        <end position="668"/>
    </location>
</feature>
<dbReference type="GO" id="GO:0005886">
    <property type="term" value="C:plasma membrane"/>
    <property type="evidence" value="ECO:0007669"/>
    <property type="project" value="TreeGrafter"/>
</dbReference>
<evidence type="ECO:0000256" key="11">
    <source>
        <dbReference type="ARBA" id="ARBA00023180"/>
    </source>
</evidence>
<evidence type="ECO:0000259" key="16">
    <source>
        <dbReference type="PROSITE" id="PS50993"/>
    </source>
</evidence>
<dbReference type="PANTHER" id="PTHR46513">
    <property type="entry name" value="VITELLOGENIN RECEPTOR-LIKE PROTEIN-RELATED-RELATED"/>
    <property type="match status" value="1"/>
</dbReference>
<evidence type="ECO:0000256" key="12">
    <source>
        <dbReference type="PROSITE-ProRule" id="PRU00076"/>
    </source>
</evidence>
<feature type="domain" description="EGF-like" evidence="15">
    <location>
        <begin position="424"/>
        <end position="464"/>
    </location>
</feature>
<feature type="repeat" description="LDL-receptor class B" evidence="13">
    <location>
        <begin position="888"/>
        <end position="929"/>
    </location>
</feature>
<dbReference type="SMART" id="SM00682">
    <property type="entry name" value="G2F"/>
    <property type="match status" value="1"/>
</dbReference>
<feature type="chain" id="PRO_5015538226" evidence="14">
    <location>
        <begin position="20"/>
        <end position="1146"/>
    </location>
</feature>
<keyword evidence="2" id="KW-0964">Secreted</keyword>
<dbReference type="AlphaFoldDB" id="A0A2T7NY56"/>
<name>A0A2T7NY56_POMCA</name>
<dbReference type="GO" id="GO:0042813">
    <property type="term" value="F:Wnt receptor activity"/>
    <property type="evidence" value="ECO:0007669"/>
    <property type="project" value="TreeGrafter"/>
</dbReference>
<dbReference type="SMART" id="SM00181">
    <property type="entry name" value="EGF"/>
    <property type="match status" value="12"/>
</dbReference>
<dbReference type="PROSITE" id="PS50026">
    <property type="entry name" value="EGF_3"/>
    <property type="match status" value="9"/>
</dbReference>
<dbReference type="SMART" id="SM00179">
    <property type="entry name" value="EGF_CA"/>
    <property type="match status" value="3"/>
</dbReference>
<dbReference type="Gene3D" id="2.120.10.30">
    <property type="entry name" value="TolB, C-terminal domain"/>
    <property type="match status" value="1"/>
</dbReference>
<dbReference type="InterPro" id="IPR001881">
    <property type="entry name" value="EGF-like_Ca-bd_dom"/>
</dbReference>
<evidence type="ECO:0000256" key="5">
    <source>
        <dbReference type="ARBA" id="ARBA00022729"/>
    </source>
</evidence>
<feature type="domain" description="Nidogen G2 beta-barrel" evidence="16">
    <location>
        <begin position="282"/>
        <end position="429"/>
    </location>
</feature>
<dbReference type="InterPro" id="IPR009030">
    <property type="entry name" value="Growth_fac_rcpt_cys_sf"/>
</dbReference>
<keyword evidence="3" id="KW-0272">Extracellular matrix</keyword>
<evidence type="ECO:0000259" key="17">
    <source>
        <dbReference type="PROSITE" id="PS51220"/>
    </source>
</evidence>
<dbReference type="Pfam" id="PF00058">
    <property type="entry name" value="Ldl_recept_b"/>
    <property type="match status" value="2"/>
</dbReference>
<dbReference type="PROSITE" id="PS51120">
    <property type="entry name" value="LDLRB"/>
    <property type="match status" value="3"/>
</dbReference>
<dbReference type="Gene3D" id="2.40.155.10">
    <property type="entry name" value="Green fluorescent protein"/>
    <property type="match status" value="2"/>
</dbReference>
<feature type="domain" description="EGF-like" evidence="15">
    <location>
        <begin position="752"/>
        <end position="791"/>
    </location>
</feature>
<feature type="domain" description="EGF-like" evidence="15">
    <location>
        <begin position="505"/>
        <end position="545"/>
    </location>
</feature>
<feature type="disulfide bond" evidence="12">
    <location>
        <begin position="719"/>
        <end position="736"/>
    </location>
</feature>
<feature type="domain" description="EGF-like" evidence="15">
    <location>
        <begin position="709"/>
        <end position="750"/>
    </location>
</feature>
<dbReference type="InterPro" id="IPR009017">
    <property type="entry name" value="GFP"/>
</dbReference>
<dbReference type="InterPro" id="IPR000152">
    <property type="entry name" value="EGF-type_Asp/Asn_hydroxyl_site"/>
</dbReference>
<feature type="disulfide bond" evidence="12">
    <location>
        <begin position="598"/>
        <end position="615"/>
    </location>
</feature>
<evidence type="ECO:0000259" key="15">
    <source>
        <dbReference type="PROSITE" id="PS50026"/>
    </source>
</evidence>
<dbReference type="SUPFAM" id="SSF63825">
    <property type="entry name" value="YWTD domain"/>
    <property type="match status" value="1"/>
</dbReference>
<evidence type="ECO:0000256" key="14">
    <source>
        <dbReference type="SAM" id="SignalP"/>
    </source>
</evidence>
<dbReference type="FunFam" id="2.10.25.10:FF:000038">
    <property type="entry name" value="Fibrillin 2"/>
    <property type="match status" value="1"/>
</dbReference>
<dbReference type="SUPFAM" id="SSF57196">
    <property type="entry name" value="EGF/Laminin"/>
    <property type="match status" value="1"/>
</dbReference>
<dbReference type="PROSITE" id="PS50993">
    <property type="entry name" value="NIDOGEN_G2"/>
    <property type="match status" value="1"/>
</dbReference>
<keyword evidence="8" id="KW-0084">Basement membrane</keyword>
<evidence type="ECO:0000256" key="10">
    <source>
        <dbReference type="ARBA" id="ARBA00023157"/>
    </source>
</evidence>
<dbReference type="InterPro" id="IPR011042">
    <property type="entry name" value="6-blade_b-propeller_TolB-like"/>
</dbReference>
<feature type="repeat" description="LDL-receptor class B" evidence="13">
    <location>
        <begin position="973"/>
        <end position="1017"/>
    </location>
</feature>
<dbReference type="PANTHER" id="PTHR46513:SF13">
    <property type="entry name" value="EGF-LIKE DOMAIN-CONTAINING PROTEIN"/>
    <property type="match status" value="1"/>
</dbReference>
<comment type="caution">
    <text evidence="18">The sequence shown here is derived from an EMBL/GenBank/DDBJ whole genome shotgun (WGS) entry which is preliminary data.</text>
</comment>
<dbReference type="InterPro" id="IPR024731">
    <property type="entry name" value="NELL2-like_EGF"/>
</dbReference>
<evidence type="ECO:0000313" key="19">
    <source>
        <dbReference type="Proteomes" id="UP000245119"/>
    </source>
</evidence>
<keyword evidence="7" id="KW-0106">Calcium</keyword>
<evidence type="ECO:0000313" key="18">
    <source>
        <dbReference type="EMBL" id="PVD26094.1"/>
    </source>
</evidence>
<dbReference type="SMART" id="SM00539">
    <property type="entry name" value="NIDO"/>
    <property type="match status" value="1"/>
</dbReference>
<dbReference type="GO" id="GO:0060070">
    <property type="term" value="P:canonical Wnt signaling pathway"/>
    <property type="evidence" value="ECO:0007669"/>
    <property type="project" value="TreeGrafter"/>
</dbReference>
<dbReference type="CDD" id="cd00054">
    <property type="entry name" value="EGF_CA"/>
    <property type="match status" value="1"/>
</dbReference>
<evidence type="ECO:0000256" key="9">
    <source>
        <dbReference type="ARBA" id="ARBA00022889"/>
    </source>
</evidence>
<keyword evidence="5 14" id="KW-0732">Signal</keyword>
<dbReference type="PROSITE" id="PS00010">
    <property type="entry name" value="ASX_HYDROXYL"/>
    <property type="match status" value="1"/>
</dbReference>
<keyword evidence="10 12" id="KW-1015">Disulfide bond</keyword>
<dbReference type="OrthoDB" id="6375837at2759"/>
<dbReference type="SUPFAM" id="SSF57184">
    <property type="entry name" value="Growth factor receptor domain"/>
    <property type="match status" value="2"/>
</dbReference>
<evidence type="ECO:0000256" key="3">
    <source>
        <dbReference type="ARBA" id="ARBA00022530"/>
    </source>
</evidence>
<evidence type="ECO:0000256" key="4">
    <source>
        <dbReference type="ARBA" id="ARBA00022536"/>
    </source>
</evidence>
<feature type="repeat" description="LDL-receptor class B" evidence="13">
    <location>
        <begin position="930"/>
        <end position="972"/>
    </location>
</feature>
<dbReference type="Pfam" id="PF07474">
    <property type="entry name" value="G2F"/>
    <property type="match status" value="1"/>
</dbReference>
<feature type="signal peptide" evidence="14">
    <location>
        <begin position="1"/>
        <end position="19"/>
    </location>
</feature>
<keyword evidence="19" id="KW-1185">Reference proteome</keyword>
<feature type="domain" description="EGF-like" evidence="15">
    <location>
        <begin position="796"/>
        <end position="837"/>
    </location>
</feature>
<feature type="domain" description="NIDO" evidence="17">
    <location>
        <begin position="96"/>
        <end position="240"/>
    </location>
</feature>
<dbReference type="InterPro" id="IPR000742">
    <property type="entry name" value="EGF"/>
</dbReference>
<feature type="domain" description="EGF-like" evidence="15">
    <location>
        <begin position="465"/>
        <end position="503"/>
    </location>
</feature>
<comment type="caution">
    <text evidence="12">Lacks conserved residue(s) required for the propagation of feature annotation.</text>
</comment>
<keyword evidence="6" id="KW-0677">Repeat</keyword>
<feature type="domain" description="EGF-like" evidence="15">
    <location>
        <begin position="547"/>
        <end position="588"/>
    </location>
</feature>
<dbReference type="SMART" id="SM00289">
    <property type="entry name" value="WR1"/>
    <property type="match status" value="4"/>
</dbReference>
<reference evidence="18 19" key="1">
    <citation type="submission" date="2018-04" db="EMBL/GenBank/DDBJ databases">
        <title>The genome of golden apple snail Pomacea canaliculata provides insight into stress tolerance and invasive adaptation.</title>
        <authorList>
            <person name="Liu C."/>
            <person name="Liu B."/>
            <person name="Ren Y."/>
            <person name="Zhang Y."/>
            <person name="Wang H."/>
            <person name="Li S."/>
            <person name="Jiang F."/>
            <person name="Yin L."/>
            <person name="Zhang G."/>
            <person name="Qian W."/>
            <person name="Fan W."/>
        </authorList>
    </citation>
    <scope>NUCLEOTIDE SEQUENCE [LARGE SCALE GENOMIC DNA]</scope>
    <source>
        <strain evidence="18">SZHN2017</strain>
        <tissue evidence="18">Muscle</tissue>
    </source>
</reference>
<dbReference type="SUPFAM" id="SSF54511">
    <property type="entry name" value="GFP-like"/>
    <property type="match status" value="1"/>
</dbReference>
<keyword evidence="4 12" id="KW-0245">EGF-like domain</keyword>
<dbReference type="PROSITE" id="PS51220">
    <property type="entry name" value="NIDO"/>
    <property type="match status" value="1"/>
</dbReference>
<feature type="disulfide bond" evidence="12">
    <location>
        <begin position="514"/>
        <end position="531"/>
    </location>
</feature>
<dbReference type="STRING" id="400727.A0A2T7NY56"/>
<evidence type="ECO:0000256" key="6">
    <source>
        <dbReference type="ARBA" id="ARBA00022737"/>
    </source>
</evidence>
<dbReference type="InterPro" id="IPR018097">
    <property type="entry name" value="EGF_Ca-bd_CS"/>
</dbReference>
<dbReference type="InterPro" id="IPR050778">
    <property type="entry name" value="Cueball_EGF_LRP_Nidogen"/>
</dbReference>
<dbReference type="GO" id="GO:0007160">
    <property type="term" value="P:cell-matrix adhesion"/>
    <property type="evidence" value="ECO:0007669"/>
    <property type="project" value="InterPro"/>
</dbReference>
<evidence type="ECO:0000256" key="7">
    <source>
        <dbReference type="ARBA" id="ARBA00022837"/>
    </source>
</evidence>
<evidence type="ECO:0000256" key="1">
    <source>
        <dbReference type="ARBA" id="ARBA00004302"/>
    </source>
</evidence>
<evidence type="ECO:0000256" key="13">
    <source>
        <dbReference type="PROSITE-ProRule" id="PRU00461"/>
    </source>
</evidence>
<dbReference type="GO" id="GO:0005509">
    <property type="term" value="F:calcium ion binding"/>
    <property type="evidence" value="ECO:0007669"/>
    <property type="project" value="InterPro"/>
</dbReference>
<dbReference type="GO" id="GO:0017147">
    <property type="term" value="F:Wnt-protein binding"/>
    <property type="evidence" value="ECO:0007669"/>
    <property type="project" value="TreeGrafter"/>
</dbReference>
<dbReference type="InterPro" id="IPR006605">
    <property type="entry name" value="G2_nidogen/fibulin_G2F"/>
</dbReference>
<keyword evidence="11" id="KW-0325">Glycoprotein</keyword>
<comment type="subcellular location">
    <subcellularLocation>
        <location evidence="1">Secreted</location>
        <location evidence="1">Extracellular space</location>
        <location evidence="1">Extracellular matrix</location>
        <location evidence="1">Basement membrane</location>
    </subcellularLocation>
</comment>
<feature type="disulfide bond" evidence="12">
    <location>
        <begin position="557"/>
        <end position="574"/>
    </location>
</feature>
<dbReference type="InterPro" id="IPR006150">
    <property type="entry name" value="Cys_repeat_1"/>
</dbReference>
<dbReference type="Pfam" id="PF12947">
    <property type="entry name" value="EGF_3"/>
    <property type="match status" value="6"/>
</dbReference>
<evidence type="ECO:0000256" key="8">
    <source>
        <dbReference type="ARBA" id="ARBA00022869"/>
    </source>
</evidence>
<keyword evidence="9" id="KW-0130">Cell adhesion</keyword>
<accession>A0A2T7NY56</accession>
<protein>
    <submittedName>
        <fullName evidence="18">Uncharacterized protein</fullName>
    </submittedName>
</protein>
<dbReference type="InterPro" id="IPR003886">
    <property type="entry name" value="NIDO_dom"/>
</dbReference>
<feature type="disulfide bond" evidence="12">
    <location>
        <begin position="637"/>
        <end position="654"/>
    </location>
</feature>
<dbReference type="GO" id="GO:0005604">
    <property type="term" value="C:basement membrane"/>
    <property type="evidence" value="ECO:0007669"/>
    <property type="project" value="UniProtKB-SubCell"/>
</dbReference>
<evidence type="ECO:0000256" key="2">
    <source>
        <dbReference type="ARBA" id="ARBA00022525"/>
    </source>
</evidence>
<gene>
    <name evidence="18" type="ORF">C0Q70_13762</name>
</gene>
<organism evidence="18 19">
    <name type="scientific">Pomacea canaliculata</name>
    <name type="common">Golden apple snail</name>
    <dbReference type="NCBI Taxonomy" id="400727"/>
    <lineage>
        <taxon>Eukaryota</taxon>
        <taxon>Metazoa</taxon>
        <taxon>Spiralia</taxon>
        <taxon>Lophotrochozoa</taxon>
        <taxon>Mollusca</taxon>
        <taxon>Gastropoda</taxon>
        <taxon>Caenogastropoda</taxon>
        <taxon>Architaenioglossa</taxon>
        <taxon>Ampullarioidea</taxon>
        <taxon>Ampullariidae</taxon>
        <taxon>Pomacea</taxon>
    </lineage>
</organism>
<dbReference type="Pfam" id="PF06119">
    <property type="entry name" value="NIDO"/>
    <property type="match status" value="1"/>
</dbReference>
<dbReference type="PROSITE" id="PS01186">
    <property type="entry name" value="EGF_2"/>
    <property type="match status" value="7"/>
</dbReference>
<dbReference type="PROSITE" id="PS01187">
    <property type="entry name" value="EGF_CA"/>
    <property type="match status" value="1"/>
</dbReference>
<sequence length="1146" mass="127407">MGWTRLAMLLAASLSSVLAVSPQLFYPYGPRQGDESLPPADDISTDEIQLSVPIVFFNSSFSSIYVNLNGHVSFESEVPAYRGDLALPFGLKLIAPFMADIDTRISGRVYYREARDQETLQRAATDIHNHFLGKVFFRPSTAFIVTWEKVGYYRQQSDKVNTFQLVIVTDGESSFAIFQYLDGGMQWIKSQGKLTPTVPEIPAQAGFDSGSETTGFFLPGSGTTAAFVKSEVTFFEVDVARTCLEGARQCHINARCLDFDQGFCCQCLPPFYGNGKNCLERGGVFNRTSVINFQRGDRTIHTVRIMQRFFGHDALNNVRMDTHIEGDLPNIVLGSKISISDYHENYKRVSPGLIKAFSVRSYRVNDIAFRYTWDTTITFVECEADPSVRPDTMRLSVTRNYVVHNDKDQVLRYAMSNKVTVFTGTDACLEAELNCHEHADCIPSDDTYRCICKPGFDGSGIDCRDIDECTVGVCGQHAQCSNTIGSFQCQCLPGYQGDGRTCVRDQQMCGDNFCSDHARCVFNSDTMQPQCECNQGFKGNGILCTAIRFGCNEADICGDNAQCVLDTDTNMYVCECLDDFSGDGYTCERQESTDCDRCSKNAECVYDIQRIVYQCRCEAGYTGDGVTCTPLDRCDQCGANAECVSDLATGQYICRCPYGFYGDGLRCERYDCREANVCDINAECQFDTNLNLFLCRCKSGFAGDGFDCKEEGCDVRNDCDPNARCIPDTVTRRYKCQCNPGFQGDGKVCSEEIVPCNRVNNCDRYAECIYDPDALSYRCRCSRGYEGDGFTCRKRDVPDCQRDPSMCDPNASCVKGADGEFVCVCNRNFRGDGRRCSAVTREGDYLIYAQGYKVMRVPARADFDGFGQQIVYVPGQLAVGVDVDCQDGWLYWTDAAYGRINRVYQNGSASDVLVEGLGSPEGIAIDYVSRNIFFTDSKLDTLEVSRLDGSFRKTLFNTDMVNPRAIVLDPSQGVIFWTDWNRNQPQIETASMDGTNRRVLVSADLGLPNGLVFDQYSHQLCWTDAGHRRLECMRSDGQGRRVVSEGTSHPFDLTILNNILYWTDWNKKNILNVNQNGGDLGPPLPLAFGSSGRLYGITAVRDVCPRVTNACAFNNGGCTYLCLPTANGGRSCACPDGMDPRICKES</sequence>
<dbReference type="EMBL" id="PZQS01000008">
    <property type="protein sequence ID" value="PVD26094.1"/>
    <property type="molecule type" value="Genomic_DNA"/>
</dbReference>
<feature type="disulfide bond" evidence="12">
    <location>
        <begin position="762"/>
        <end position="779"/>
    </location>
</feature>
<dbReference type="FunFam" id="2.120.10.30:FF:000241">
    <property type="entry name" value="Low-density lipoprotein receptor-related protein 6"/>
    <property type="match status" value="1"/>
</dbReference>
<proteinExistence type="predicted"/>
<dbReference type="Proteomes" id="UP000245119">
    <property type="component" value="Linkage Group LG8"/>
</dbReference>